<evidence type="ECO:0000313" key="3">
    <source>
        <dbReference type="EMBL" id="GMH23533.1"/>
    </source>
</evidence>
<evidence type="ECO:0000256" key="1">
    <source>
        <dbReference type="SAM" id="MobiDB-lite"/>
    </source>
</evidence>
<feature type="compositionally biased region" description="Polar residues" evidence="1">
    <location>
        <begin position="548"/>
        <end position="561"/>
    </location>
</feature>
<keyword evidence="4" id="KW-1185">Reference proteome</keyword>
<protein>
    <submittedName>
        <fullName evidence="3">Uncharacterized protein</fullName>
    </submittedName>
</protein>
<accession>A0AAD3XZL9</accession>
<dbReference type="AlphaFoldDB" id="A0AAD3XZL9"/>
<organism evidence="3 4">
    <name type="scientific">Nepenthes gracilis</name>
    <name type="common">Slender pitcher plant</name>
    <dbReference type="NCBI Taxonomy" id="150966"/>
    <lineage>
        <taxon>Eukaryota</taxon>
        <taxon>Viridiplantae</taxon>
        <taxon>Streptophyta</taxon>
        <taxon>Embryophyta</taxon>
        <taxon>Tracheophyta</taxon>
        <taxon>Spermatophyta</taxon>
        <taxon>Magnoliopsida</taxon>
        <taxon>eudicotyledons</taxon>
        <taxon>Gunneridae</taxon>
        <taxon>Pentapetalae</taxon>
        <taxon>Caryophyllales</taxon>
        <taxon>Nepenthaceae</taxon>
        <taxon>Nepenthes</taxon>
    </lineage>
</organism>
<name>A0AAD3XZL9_NEPGR</name>
<gene>
    <name evidence="3" type="ORF">Nepgr_025376</name>
</gene>
<keyword evidence="2" id="KW-0812">Transmembrane</keyword>
<sequence>MLCQVLQEVGLFLVDRDTLFLRYLLLKIWTQVLLSLVFESRLALFIFFCVLNPVWPAFTIPCRRPWRRFPRLLLNPLPAFPPFLPSISHPTTSKPHPLSFRPGRLPRGLHFPCPPDVLLNPRPPSPSSPTPSALVESSPLTKSFAGFPAQSKLVEPILNLESPSPISNSAKEACGNAALSVTPVCHLGILSPPFDPISVRIKSPRGVDSVPGSAALINSSLADSGILPSGSNTVEDEPNVTSEYQHLVQSDLVSGGGPENPSCYTVSSHELENVVDPSTKSLFENSVVGGCSRGDSVPPSISDSKISAPSLAEPVPLILRPVGLSPSPATDTTDTPLQCQTPTPDPLDVGSHRALLKKPPSPGTSNTRAGAYSKKEEQPLGPGLSNPVLNDSPLSEDNVESDCHASLPPIDLYGKSGQLPESVAEEALPQPVPITTPIAVLNAEPVSGAEIETSAPQIADSLALTSPNYPIPVSAPPTEPGPSNILIPSKFFTRSPVLGSPDLESKGDPVCLVGPPLVPIDILPPLGPGGNLSTHHHSSDKVGGGDCNSPNGADLDSQSTPGLPVPPKPDPTIPELASLATTISTVEPEFQNNEGDLPVCLLCGFLWWWAAYYVAVWALSLVWCAAYDPSLLPVRLPIFHGVENTSMLQFAVCYGYAVRWSVFD</sequence>
<comment type="caution">
    <text evidence="3">The sequence shown here is derived from an EMBL/GenBank/DDBJ whole genome shotgun (WGS) entry which is preliminary data.</text>
</comment>
<evidence type="ECO:0000256" key="2">
    <source>
        <dbReference type="SAM" id="Phobius"/>
    </source>
</evidence>
<feature type="transmembrane region" description="Helical" evidence="2">
    <location>
        <begin position="606"/>
        <end position="626"/>
    </location>
</feature>
<evidence type="ECO:0000313" key="4">
    <source>
        <dbReference type="Proteomes" id="UP001279734"/>
    </source>
</evidence>
<reference evidence="3" key="1">
    <citation type="submission" date="2023-05" db="EMBL/GenBank/DDBJ databases">
        <title>Nepenthes gracilis genome sequencing.</title>
        <authorList>
            <person name="Fukushima K."/>
        </authorList>
    </citation>
    <scope>NUCLEOTIDE SEQUENCE</scope>
    <source>
        <strain evidence="3">SING2019-196</strain>
    </source>
</reference>
<feature type="region of interest" description="Disordered" evidence="1">
    <location>
        <begin position="529"/>
        <end position="569"/>
    </location>
</feature>
<proteinExistence type="predicted"/>
<keyword evidence="2" id="KW-1133">Transmembrane helix</keyword>
<feature type="region of interest" description="Disordered" evidence="1">
    <location>
        <begin position="320"/>
        <end position="409"/>
    </location>
</feature>
<dbReference type="EMBL" id="BSYO01000026">
    <property type="protein sequence ID" value="GMH23533.1"/>
    <property type="molecule type" value="Genomic_DNA"/>
</dbReference>
<keyword evidence="2" id="KW-0472">Membrane</keyword>
<dbReference type="Proteomes" id="UP001279734">
    <property type="component" value="Unassembled WGS sequence"/>
</dbReference>